<evidence type="ECO:0000256" key="3">
    <source>
        <dbReference type="ARBA" id="ARBA00022679"/>
    </source>
</evidence>
<dbReference type="InterPro" id="IPR002941">
    <property type="entry name" value="DNA_methylase_N4/N6"/>
</dbReference>
<dbReference type="Gene3D" id="3.40.50.150">
    <property type="entry name" value="Vaccinia Virus protein VP39"/>
    <property type="match status" value="1"/>
</dbReference>
<dbReference type="PANTHER" id="PTHR13370:SF3">
    <property type="entry name" value="TRNA (GUANINE(10)-N2)-METHYLTRANSFERASE HOMOLOG"/>
    <property type="match status" value="1"/>
</dbReference>
<dbReference type="PROSITE" id="PS00092">
    <property type="entry name" value="N6_MTASE"/>
    <property type="match status" value="1"/>
</dbReference>
<dbReference type="EC" id="2.1.1.-" evidence="5"/>
<dbReference type="PRINTS" id="PR00508">
    <property type="entry name" value="S21N4MTFRASE"/>
</dbReference>
<evidence type="ECO:0000313" key="8">
    <source>
        <dbReference type="Proteomes" id="UP000276254"/>
    </source>
</evidence>
<dbReference type="InterPro" id="IPR001091">
    <property type="entry name" value="RM_Methyltransferase"/>
</dbReference>
<dbReference type="GO" id="GO:0008170">
    <property type="term" value="F:N-methyltransferase activity"/>
    <property type="evidence" value="ECO:0007669"/>
    <property type="project" value="InterPro"/>
</dbReference>
<gene>
    <name evidence="7" type="ORF">D3Y57_19010</name>
</gene>
<evidence type="ECO:0000256" key="2">
    <source>
        <dbReference type="ARBA" id="ARBA00022603"/>
    </source>
</evidence>
<accession>A0A494TDQ8</accession>
<dbReference type="RefSeq" id="WP_121155192.1">
    <property type="nucleotide sequence ID" value="NZ_CP032829.1"/>
</dbReference>
<feature type="domain" description="DNA methylase N-4/N-6" evidence="6">
    <location>
        <begin position="27"/>
        <end position="223"/>
    </location>
</feature>
<dbReference type="AlphaFoldDB" id="A0A494TDQ8"/>
<keyword evidence="2 7" id="KW-0489">Methyltransferase</keyword>
<protein>
    <recommendedName>
        <fullName evidence="5">Methyltransferase</fullName>
        <ecNumber evidence="5">2.1.1.-</ecNumber>
    </recommendedName>
</protein>
<keyword evidence="3 7" id="KW-0808">Transferase</keyword>
<dbReference type="GO" id="GO:0005737">
    <property type="term" value="C:cytoplasm"/>
    <property type="evidence" value="ECO:0007669"/>
    <property type="project" value="TreeGrafter"/>
</dbReference>
<evidence type="ECO:0000256" key="5">
    <source>
        <dbReference type="RuleBase" id="RU362026"/>
    </source>
</evidence>
<sequence>MAEPFIIGNAKLYLGDCRDILPTIGKVDTLIADPPYAIRNNFGAQNKLDGKRTLQFAWDGAATRDETIEAIAASGELANAFFVFCGASQVSFFELALEDRFTVKPACWIKACPPPAMPGNWWPSGFEFALYGYTPGAPFNDADPRRRNVFYSDTYRAGIRASEKVAHPTQKWLPLMREIVVALVPEGGSCLDPFMGSGSTGVAAMLEGRSFIGIEKDPVYFGLACERIEDAQRQGSLFGEAA</sequence>
<comment type="catalytic activity">
    <reaction evidence="4">
        <text>a 2'-deoxyadenosine in DNA + S-adenosyl-L-methionine = an N(6)-methyl-2'-deoxyadenosine in DNA + S-adenosyl-L-homocysteine + H(+)</text>
        <dbReference type="Rhea" id="RHEA:15197"/>
        <dbReference type="Rhea" id="RHEA-COMP:12418"/>
        <dbReference type="Rhea" id="RHEA-COMP:12419"/>
        <dbReference type="ChEBI" id="CHEBI:15378"/>
        <dbReference type="ChEBI" id="CHEBI:57856"/>
        <dbReference type="ChEBI" id="CHEBI:59789"/>
        <dbReference type="ChEBI" id="CHEBI:90615"/>
        <dbReference type="ChEBI" id="CHEBI:90616"/>
        <dbReference type="EC" id="2.1.1.72"/>
    </reaction>
</comment>
<dbReference type="GO" id="GO:0003677">
    <property type="term" value="F:DNA binding"/>
    <property type="evidence" value="ECO:0007669"/>
    <property type="project" value="InterPro"/>
</dbReference>
<dbReference type="GO" id="GO:0009007">
    <property type="term" value="F:site-specific DNA-methyltransferase (adenine-specific) activity"/>
    <property type="evidence" value="ECO:0007669"/>
    <property type="project" value="UniProtKB-EC"/>
</dbReference>
<evidence type="ECO:0000256" key="4">
    <source>
        <dbReference type="ARBA" id="ARBA00047942"/>
    </source>
</evidence>
<dbReference type="GO" id="GO:0032259">
    <property type="term" value="P:methylation"/>
    <property type="evidence" value="ECO:0007669"/>
    <property type="project" value="UniProtKB-KW"/>
</dbReference>
<evidence type="ECO:0000313" key="7">
    <source>
        <dbReference type="EMBL" id="AYJ87627.1"/>
    </source>
</evidence>
<dbReference type="EMBL" id="CP032829">
    <property type="protein sequence ID" value="AYJ87627.1"/>
    <property type="molecule type" value="Genomic_DNA"/>
</dbReference>
<organism evidence="7 8">
    <name type="scientific">Sphingomonas paeninsulae</name>
    <dbReference type="NCBI Taxonomy" id="2319844"/>
    <lineage>
        <taxon>Bacteria</taxon>
        <taxon>Pseudomonadati</taxon>
        <taxon>Pseudomonadota</taxon>
        <taxon>Alphaproteobacteria</taxon>
        <taxon>Sphingomonadales</taxon>
        <taxon>Sphingomonadaceae</taxon>
        <taxon>Sphingomonas</taxon>
    </lineage>
</organism>
<dbReference type="PANTHER" id="PTHR13370">
    <property type="entry name" value="RNA METHYLASE-RELATED"/>
    <property type="match status" value="1"/>
</dbReference>
<comment type="similarity">
    <text evidence="1 5">Belongs to the N(4)/N(6)-methyltransferase family.</text>
</comment>
<dbReference type="SUPFAM" id="SSF53335">
    <property type="entry name" value="S-adenosyl-L-methionine-dependent methyltransferases"/>
    <property type="match status" value="1"/>
</dbReference>
<evidence type="ECO:0000256" key="1">
    <source>
        <dbReference type="ARBA" id="ARBA00006594"/>
    </source>
</evidence>
<dbReference type="Proteomes" id="UP000276254">
    <property type="component" value="Chromosome"/>
</dbReference>
<name>A0A494TDQ8_SPHPE</name>
<keyword evidence="8" id="KW-1185">Reference proteome</keyword>
<evidence type="ECO:0000259" key="6">
    <source>
        <dbReference type="Pfam" id="PF01555"/>
    </source>
</evidence>
<dbReference type="InterPro" id="IPR002052">
    <property type="entry name" value="DNA_methylase_N6_adenine_CS"/>
</dbReference>
<reference evidence="7 8" key="1">
    <citation type="submission" date="2018-09" db="EMBL/GenBank/DDBJ databases">
        <title>Sphingomonas peninsula sp. nov., isolated from fildes peninsula, Antarctic soil.</title>
        <authorList>
            <person name="Yingchao G."/>
        </authorList>
    </citation>
    <scope>NUCLEOTIDE SEQUENCE [LARGE SCALE GENOMIC DNA]</scope>
    <source>
        <strain evidence="7 8">YZ-8</strain>
    </source>
</reference>
<dbReference type="OrthoDB" id="9773571at2"/>
<dbReference type="Pfam" id="PF01555">
    <property type="entry name" value="N6_N4_Mtase"/>
    <property type="match status" value="1"/>
</dbReference>
<dbReference type="REBASE" id="275535">
    <property type="entry name" value="M.SspYZ8ORF19010P"/>
</dbReference>
<proteinExistence type="inferred from homology"/>
<dbReference type="KEGG" id="spha:D3Y57_19010"/>
<dbReference type="InterPro" id="IPR029063">
    <property type="entry name" value="SAM-dependent_MTases_sf"/>
</dbReference>